<dbReference type="AlphaFoldDB" id="A0A068XX52"/>
<evidence type="ECO:0000313" key="1">
    <source>
        <dbReference type="EMBL" id="CDS35395.2"/>
    </source>
</evidence>
<accession>A0A068XX52</accession>
<dbReference type="Proteomes" id="UP000017246">
    <property type="component" value="Unassembled WGS sequence"/>
</dbReference>
<evidence type="ECO:0000313" key="2">
    <source>
        <dbReference type="Proteomes" id="UP000017246"/>
    </source>
</evidence>
<protein>
    <submittedName>
        <fullName evidence="1">Coiled coil domain containing protein 162</fullName>
    </submittedName>
</protein>
<gene>
    <name evidence="1" type="ORF">EmuJ_000272800</name>
</gene>
<proteinExistence type="predicted"/>
<organism evidence="1 2">
    <name type="scientific">Echinococcus multilocularis</name>
    <name type="common">Fox tapeworm</name>
    <dbReference type="NCBI Taxonomy" id="6211"/>
    <lineage>
        <taxon>Eukaryota</taxon>
        <taxon>Metazoa</taxon>
        <taxon>Spiralia</taxon>
        <taxon>Lophotrochozoa</taxon>
        <taxon>Platyhelminthes</taxon>
        <taxon>Cestoda</taxon>
        <taxon>Eucestoda</taxon>
        <taxon>Cyclophyllidea</taxon>
        <taxon>Taeniidae</taxon>
        <taxon>Echinococcus</taxon>
    </lineage>
</organism>
<keyword evidence="2" id="KW-1185">Reference proteome</keyword>
<dbReference type="EMBL" id="LN902074">
    <property type="protein sequence ID" value="CDS35395.2"/>
    <property type="molecule type" value="Genomic_DNA"/>
</dbReference>
<reference evidence="1" key="1">
    <citation type="journal article" date="2013" name="Nature">
        <title>The genomes of four tapeworm species reveal adaptations to parasitism.</title>
        <authorList>
            <person name="Tsai I.J."/>
            <person name="Zarowiecki M."/>
            <person name="Holroyd N."/>
            <person name="Garciarrubio A."/>
            <person name="Sanchez-Flores A."/>
            <person name="Brooks K.L."/>
            <person name="Tracey A."/>
            <person name="Bobes R.J."/>
            <person name="Fragoso G."/>
            <person name="Sciutto E."/>
            <person name="Aslett M."/>
            <person name="Beasley H."/>
            <person name="Bennett H.M."/>
            <person name="Cai J."/>
            <person name="Camicia F."/>
            <person name="Clark R."/>
            <person name="Cucher M."/>
            <person name="De Silva N."/>
            <person name="Day T.A."/>
            <person name="Deplazes P."/>
            <person name="Estrada K."/>
            <person name="Fernandez C."/>
            <person name="Holland P.W."/>
            <person name="Hou J."/>
            <person name="Hu S."/>
            <person name="Huckvale T."/>
            <person name="Hung S.S."/>
            <person name="Kamenetzky L."/>
            <person name="Keane J.A."/>
            <person name="Kiss F."/>
            <person name="Koziol U."/>
            <person name="Lambert O."/>
            <person name="Liu K."/>
            <person name="Luo X."/>
            <person name="Luo Y."/>
            <person name="Macchiaroli N."/>
            <person name="Nichol S."/>
            <person name="Paps J."/>
            <person name="Parkinson J."/>
            <person name="Pouchkina-Stantcheva N."/>
            <person name="Riddiford N."/>
            <person name="Rosenzvit M."/>
            <person name="Salinas G."/>
            <person name="Wasmuth J.D."/>
            <person name="Zamanian M."/>
            <person name="Zheng Y."/>
            <person name="Cai X."/>
            <person name="Soberon X."/>
            <person name="Olson P.D."/>
            <person name="Laclette J.P."/>
            <person name="Brehm K."/>
            <person name="Berriman M."/>
            <person name="Garciarrubio A."/>
            <person name="Bobes R.J."/>
            <person name="Fragoso G."/>
            <person name="Sanchez-Flores A."/>
            <person name="Estrada K."/>
            <person name="Cevallos M.A."/>
            <person name="Morett E."/>
            <person name="Gonzalez V."/>
            <person name="Portillo T."/>
            <person name="Ochoa-Leyva A."/>
            <person name="Jose M.V."/>
            <person name="Sciutto E."/>
            <person name="Landa A."/>
            <person name="Jimenez L."/>
            <person name="Valdes V."/>
            <person name="Carrero J.C."/>
            <person name="Larralde C."/>
            <person name="Morales-Montor J."/>
            <person name="Limon-Lason J."/>
            <person name="Soberon X."/>
            <person name="Laclette J.P."/>
        </authorList>
    </citation>
    <scope>NUCLEOTIDE SEQUENCE [LARGE SCALE GENOMIC DNA]</scope>
</reference>
<name>A0A068XX52_ECHMU</name>
<sequence>MRRMSSECMRSFRFIYDSDAGAMCLEASK</sequence>
<reference evidence="1" key="2">
    <citation type="submission" date="2015-11" db="EMBL/GenBank/DDBJ databases">
        <authorList>
            <person name="Zhang Y."/>
            <person name="Guo Z."/>
        </authorList>
    </citation>
    <scope>NUCLEOTIDE SEQUENCE</scope>
</reference>